<dbReference type="NCBIfam" id="TIGR00628">
    <property type="entry name" value="ung"/>
    <property type="match status" value="1"/>
</dbReference>
<evidence type="ECO:0000256" key="11">
    <source>
        <dbReference type="PROSITE-ProRule" id="PRU10072"/>
    </source>
</evidence>
<dbReference type="EMBL" id="RBIR01000010">
    <property type="protein sequence ID" value="RKR13577.1"/>
    <property type="molecule type" value="Genomic_DNA"/>
</dbReference>
<evidence type="ECO:0000256" key="6">
    <source>
        <dbReference type="ARBA" id="ARBA00022490"/>
    </source>
</evidence>
<evidence type="ECO:0000313" key="14">
    <source>
        <dbReference type="EMBL" id="RKR13577.1"/>
    </source>
</evidence>
<comment type="similarity">
    <text evidence="4 10 12">Belongs to the uracil-DNA glycosylase (UDG) superfamily. UNG family.</text>
</comment>
<dbReference type="InterPro" id="IPR036895">
    <property type="entry name" value="Uracil-DNA_glycosylase-like_sf"/>
</dbReference>
<protein>
    <recommendedName>
        <fullName evidence="5 10">Uracil-DNA glycosylase</fullName>
        <shortName evidence="10">UDG</shortName>
        <ecNumber evidence="5 10">3.2.2.27</ecNumber>
    </recommendedName>
</protein>
<evidence type="ECO:0000313" key="15">
    <source>
        <dbReference type="Proteomes" id="UP000276055"/>
    </source>
</evidence>
<dbReference type="EC" id="3.2.2.27" evidence="5 10"/>
<evidence type="ECO:0000256" key="4">
    <source>
        <dbReference type="ARBA" id="ARBA00008184"/>
    </source>
</evidence>
<dbReference type="SMART" id="SM00987">
    <property type="entry name" value="UreE_C"/>
    <property type="match status" value="1"/>
</dbReference>
<keyword evidence="7 10" id="KW-0227">DNA damage</keyword>
<comment type="catalytic activity">
    <reaction evidence="1 10 12">
        <text>Hydrolyzes single-stranded DNA or mismatched double-stranded DNA and polynucleotides, releasing free uracil.</text>
        <dbReference type="EC" id="3.2.2.27"/>
    </reaction>
</comment>
<name>A0A495ECE6_9MICC</name>
<feature type="domain" description="Uracil-DNA glycosylase-like" evidence="13">
    <location>
        <begin position="78"/>
        <end position="244"/>
    </location>
</feature>
<keyword evidence="8 10" id="KW-0378">Hydrolase</keyword>
<evidence type="ECO:0000256" key="12">
    <source>
        <dbReference type="RuleBase" id="RU003780"/>
    </source>
</evidence>
<dbReference type="NCBIfam" id="NF003592">
    <property type="entry name" value="PRK05254.1-5"/>
    <property type="match status" value="1"/>
</dbReference>
<dbReference type="InterPro" id="IPR002043">
    <property type="entry name" value="UDG_fam1"/>
</dbReference>
<dbReference type="CDD" id="cd10027">
    <property type="entry name" value="UDG-F1-like"/>
    <property type="match status" value="1"/>
</dbReference>
<gene>
    <name evidence="10" type="primary">ung</name>
    <name evidence="14" type="ORF">C8D78_3525</name>
</gene>
<evidence type="ECO:0000256" key="2">
    <source>
        <dbReference type="ARBA" id="ARBA00002631"/>
    </source>
</evidence>
<keyword evidence="6 10" id="KW-0963">Cytoplasm</keyword>
<evidence type="ECO:0000256" key="3">
    <source>
        <dbReference type="ARBA" id="ARBA00004496"/>
    </source>
</evidence>
<dbReference type="InterPro" id="IPR005122">
    <property type="entry name" value="Uracil-DNA_glycosylase-like"/>
</dbReference>
<dbReference type="HAMAP" id="MF_00148">
    <property type="entry name" value="UDG"/>
    <property type="match status" value="1"/>
</dbReference>
<evidence type="ECO:0000256" key="9">
    <source>
        <dbReference type="ARBA" id="ARBA00023204"/>
    </source>
</evidence>
<evidence type="ECO:0000256" key="1">
    <source>
        <dbReference type="ARBA" id="ARBA00001400"/>
    </source>
</evidence>
<dbReference type="SUPFAM" id="SSF52141">
    <property type="entry name" value="Uracil-DNA glycosylase-like"/>
    <property type="match status" value="1"/>
</dbReference>
<accession>A0A495ECE6</accession>
<dbReference type="PROSITE" id="PS00130">
    <property type="entry name" value="U_DNA_GLYCOSYLASE"/>
    <property type="match status" value="1"/>
</dbReference>
<dbReference type="AlphaFoldDB" id="A0A495ECE6"/>
<dbReference type="OrthoDB" id="9804372at2"/>
<reference evidence="14 15" key="1">
    <citation type="submission" date="2018-10" db="EMBL/GenBank/DDBJ databases">
        <title>Genomic Encyclopedia of Type Strains, Phase IV (KMG-IV): sequencing the most valuable type-strain genomes for metagenomic binning, comparative biology and taxonomic classification.</title>
        <authorList>
            <person name="Goeker M."/>
        </authorList>
    </citation>
    <scope>NUCLEOTIDE SEQUENCE [LARGE SCALE GENOMIC DNA]</scope>
    <source>
        <strain evidence="14 15">DSM 25586</strain>
    </source>
</reference>
<evidence type="ECO:0000256" key="10">
    <source>
        <dbReference type="HAMAP-Rule" id="MF_00148"/>
    </source>
</evidence>
<dbReference type="SMART" id="SM00986">
    <property type="entry name" value="UDG"/>
    <property type="match status" value="1"/>
</dbReference>
<dbReference type="RefSeq" id="WP_120955128.1">
    <property type="nucleotide sequence ID" value="NZ_RBIR01000010.1"/>
</dbReference>
<dbReference type="Pfam" id="PF03167">
    <property type="entry name" value="UDG"/>
    <property type="match status" value="1"/>
</dbReference>
<sequence length="260" mass="27261">MGPVFDSDALFELGPSAADSTSFVDLARRPLGELVASDWAQALAPVEPELRGALAFLASEVSAGHEVLPSPSNVLRAFRQPLAAVRVLIVGQDPYPTPGHAVGLSFAVDGATRPIPRSLANIYKELQADLGFPPRVHGDLSRWADQGVLLLNRVLSVRAGAAGSHRNKGWEAVTTAAIRAVANRASADGSGPVPLVVILWGKDAESVRPLLGPAAVIASAHPSPLSASRGFFGSRPFSRTNALLQEQGDGTIDWELPPLP</sequence>
<comment type="subcellular location">
    <subcellularLocation>
        <location evidence="3 10">Cytoplasm</location>
    </subcellularLocation>
</comment>
<comment type="function">
    <text evidence="2 10 12">Excises uracil residues from the DNA which can arise as a result of misincorporation of dUMP residues by DNA polymerase or due to deamination of cytosine.</text>
</comment>
<evidence type="ECO:0000256" key="8">
    <source>
        <dbReference type="ARBA" id="ARBA00022801"/>
    </source>
</evidence>
<comment type="caution">
    <text evidence="14">The sequence shown here is derived from an EMBL/GenBank/DDBJ whole genome shotgun (WGS) entry which is preliminary data.</text>
</comment>
<evidence type="ECO:0000259" key="13">
    <source>
        <dbReference type="SMART" id="SM00986"/>
    </source>
</evidence>
<dbReference type="Gene3D" id="3.40.470.10">
    <property type="entry name" value="Uracil-DNA glycosylase-like domain"/>
    <property type="match status" value="1"/>
</dbReference>
<dbReference type="GO" id="GO:0097510">
    <property type="term" value="P:base-excision repair, AP site formation via deaminated base removal"/>
    <property type="evidence" value="ECO:0007669"/>
    <property type="project" value="TreeGrafter"/>
</dbReference>
<dbReference type="NCBIfam" id="NF003588">
    <property type="entry name" value="PRK05254.1-1"/>
    <property type="match status" value="1"/>
</dbReference>
<dbReference type="InterPro" id="IPR018085">
    <property type="entry name" value="Ura-DNA_Glyclase_AS"/>
</dbReference>
<dbReference type="GO" id="GO:0005737">
    <property type="term" value="C:cytoplasm"/>
    <property type="evidence" value="ECO:0007669"/>
    <property type="project" value="UniProtKB-SubCell"/>
</dbReference>
<evidence type="ECO:0000256" key="7">
    <source>
        <dbReference type="ARBA" id="ARBA00022763"/>
    </source>
</evidence>
<proteinExistence type="inferred from homology"/>
<dbReference type="PANTHER" id="PTHR11264">
    <property type="entry name" value="URACIL-DNA GLYCOSYLASE"/>
    <property type="match status" value="1"/>
</dbReference>
<dbReference type="FunFam" id="3.40.470.10:FF:000006">
    <property type="entry name" value="Uracil-DNA glycosylase"/>
    <property type="match status" value="1"/>
</dbReference>
<keyword evidence="9 10" id="KW-0234">DNA repair</keyword>
<dbReference type="Proteomes" id="UP000276055">
    <property type="component" value="Unassembled WGS sequence"/>
</dbReference>
<dbReference type="GO" id="GO:0004844">
    <property type="term" value="F:uracil DNA N-glycosylase activity"/>
    <property type="evidence" value="ECO:0007669"/>
    <property type="project" value="UniProtKB-UniRule"/>
</dbReference>
<dbReference type="PANTHER" id="PTHR11264:SF0">
    <property type="entry name" value="URACIL-DNA GLYCOSYLASE"/>
    <property type="match status" value="1"/>
</dbReference>
<evidence type="ECO:0000256" key="5">
    <source>
        <dbReference type="ARBA" id="ARBA00012030"/>
    </source>
</evidence>
<organism evidence="14 15">
    <name type="scientific">Arthrobacter oryzae</name>
    <dbReference type="NCBI Taxonomy" id="409290"/>
    <lineage>
        <taxon>Bacteria</taxon>
        <taxon>Bacillati</taxon>
        <taxon>Actinomycetota</taxon>
        <taxon>Actinomycetes</taxon>
        <taxon>Micrococcales</taxon>
        <taxon>Micrococcaceae</taxon>
        <taxon>Arthrobacter</taxon>
    </lineage>
</organism>
<feature type="active site" description="Proton acceptor" evidence="10 11">
    <location>
        <position position="93"/>
    </location>
</feature>